<sequence>MAKGKRQLVFALSSVLAFSSVLAACSGKEESAPSPSAAATAAGAAATKAPEASKAPDAGKAAELKPYKLRIMFPSGGVPKDLPAVQEEMNKYLTQKINATIEIMPIDWGAWTNKTNLMFASNEQFDLMFTASWYFLGSQAARGQLIELDDLLNKYGQGIKGVLNPDYVEGGKINNKVYAVVANKEFAATKGVVMRKDLVDKYKFDLSAVKELKDFEPMLATIKEKEPGITPLQVKSDRSPASAILGYGLFDMLGDGPGVLDRSANDLKVIDMYQTPQYLELTKLMHKWYNLGYINKDGATNKDSEYLAVKAGKAFSYGESMKPGFANQESRNAGMPMSVVELTKPYTTTGDTTSAMFGISKTSKDPERAMMFLNLLYTDKYLLNLLDWGIEGKHYVKVSDNIIDYPQGVDAASVAYNLNLPWMFGNQLNSYIWKTEDKDIWDQYKKFNDSAQKSTALGFVFDPEKVKNEVAATQTVITQFNGSLITGTVDPDKYIPQFVAKLKEAGMQKIIDEKQRQLDEWAKTKKK</sequence>
<organism evidence="1 2">
    <name type="scientific">Paenibacillus mesotrionivorans</name>
    <dbReference type="NCBI Taxonomy" id="3160968"/>
    <lineage>
        <taxon>Bacteria</taxon>
        <taxon>Bacillati</taxon>
        <taxon>Bacillota</taxon>
        <taxon>Bacilli</taxon>
        <taxon>Bacillales</taxon>
        <taxon>Paenibacillaceae</taxon>
        <taxon>Paenibacillus</taxon>
    </lineage>
</organism>
<proteinExistence type="predicted"/>
<keyword evidence="2" id="KW-1185">Reference proteome</keyword>
<reference evidence="1" key="1">
    <citation type="submission" date="2024-12" db="EMBL/GenBank/DDBJ databases">
        <authorList>
            <person name="Wu N."/>
        </authorList>
    </citation>
    <scope>NUCLEOTIDE SEQUENCE</scope>
    <source>
        <strain evidence="1">P15</strain>
    </source>
</reference>
<dbReference type="Proteomes" id="UP001631969">
    <property type="component" value="Unassembled WGS sequence"/>
</dbReference>
<protein>
    <submittedName>
        <fullName evidence="1">ABC transporter substrate-binding protein</fullName>
    </submittedName>
</protein>
<dbReference type="EMBL" id="JBJURJ010000005">
    <property type="protein sequence ID" value="MFM9328375.1"/>
    <property type="molecule type" value="Genomic_DNA"/>
</dbReference>
<comment type="caution">
    <text evidence="1">The sequence shown here is derived from an EMBL/GenBank/DDBJ whole genome shotgun (WGS) entry which is preliminary data.</text>
</comment>
<evidence type="ECO:0000313" key="2">
    <source>
        <dbReference type="Proteomes" id="UP001631969"/>
    </source>
</evidence>
<gene>
    <name evidence="1" type="ORF">ACI1P1_08765</name>
</gene>
<accession>A0ACC7NWE3</accession>
<evidence type="ECO:0000313" key="1">
    <source>
        <dbReference type="EMBL" id="MFM9328375.1"/>
    </source>
</evidence>
<name>A0ACC7NWE3_9BACL</name>